<sequence>MSQSMLGVTESGPLASLFRSIGVSIATPTGTLIRDVITQSAKKNLKAELVFSVQCEDGVSAVYKRLSTAFPQRFNSSTKEDAMIHLKRVLKGYHKNHLRGPWLKNNNLSMSDEDHINEDNNDPPSATRRPSQVPYVLIPSANSSIMTDPAEDSASRRAAKVQFSHEGGNRKESSFARSSQHLLYRAADEPLQLELSTQLSVAGPSRHRPSRAADEPFEVQTQPPIASRSGHSQAGPSRHRPYRAVDEPFEVQAQPPVASRSGHSHDASSSQDLRPGRRHDGDTDGAHPRSADMPSGKDGDRRRRHDSSPEGVPTRRRRFEESPVAGTSGQGKNKSVKGNSKTMNGKSKAREDNTDGPQPHDPYIFVAKKNPAVLHVYDLLKSDGYCSAERVAAYTSLPQRYRVTEVNRLLNVAKSTRVSVHALDIFHVFELLEEFFMLDVSDL</sequence>
<organism evidence="2 3">
    <name type="scientific">Panaeolus cyanescens</name>
    <dbReference type="NCBI Taxonomy" id="181874"/>
    <lineage>
        <taxon>Eukaryota</taxon>
        <taxon>Fungi</taxon>
        <taxon>Dikarya</taxon>
        <taxon>Basidiomycota</taxon>
        <taxon>Agaricomycotina</taxon>
        <taxon>Agaricomycetes</taxon>
        <taxon>Agaricomycetidae</taxon>
        <taxon>Agaricales</taxon>
        <taxon>Agaricineae</taxon>
        <taxon>Galeropsidaceae</taxon>
        <taxon>Panaeolus</taxon>
    </lineage>
</organism>
<keyword evidence="3" id="KW-1185">Reference proteome</keyword>
<evidence type="ECO:0000256" key="1">
    <source>
        <dbReference type="SAM" id="MobiDB-lite"/>
    </source>
</evidence>
<comment type="caution">
    <text evidence="2">The sequence shown here is derived from an EMBL/GenBank/DDBJ whole genome shotgun (WGS) entry which is preliminary data.</text>
</comment>
<evidence type="ECO:0000313" key="2">
    <source>
        <dbReference type="EMBL" id="PPR07903.1"/>
    </source>
</evidence>
<dbReference type="AlphaFoldDB" id="A0A409YYA0"/>
<accession>A0A409YYA0</accession>
<dbReference type="Proteomes" id="UP000284842">
    <property type="component" value="Unassembled WGS sequence"/>
</dbReference>
<proteinExistence type="predicted"/>
<evidence type="ECO:0000313" key="3">
    <source>
        <dbReference type="Proteomes" id="UP000284842"/>
    </source>
</evidence>
<feature type="compositionally biased region" description="Polar residues" evidence="1">
    <location>
        <begin position="325"/>
        <end position="345"/>
    </location>
</feature>
<feature type="region of interest" description="Disordered" evidence="1">
    <location>
        <begin position="199"/>
        <end position="361"/>
    </location>
</feature>
<reference evidence="2 3" key="1">
    <citation type="journal article" date="2018" name="Evol. Lett.">
        <title>Horizontal gene cluster transfer increased hallucinogenic mushroom diversity.</title>
        <authorList>
            <person name="Reynolds H.T."/>
            <person name="Vijayakumar V."/>
            <person name="Gluck-Thaler E."/>
            <person name="Korotkin H.B."/>
            <person name="Matheny P.B."/>
            <person name="Slot J.C."/>
        </authorList>
    </citation>
    <scope>NUCLEOTIDE SEQUENCE [LARGE SCALE GENOMIC DNA]</scope>
    <source>
        <strain evidence="2 3">2629</strain>
    </source>
</reference>
<feature type="compositionally biased region" description="Basic and acidic residues" evidence="1">
    <location>
        <begin position="274"/>
        <end position="301"/>
    </location>
</feature>
<feature type="region of interest" description="Disordered" evidence="1">
    <location>
        <begin position="104"/>
        <end position="176"/>
    </location>
</feature>
<dbReference type="EMBL" id="NHTK01000307">
    <property type="protein sequence ID" value="PPR07903.1"/>
    <property type="molecule type" value="Genomic_DNA"/>
</dbReference>
<dbReference type="InParanoid" id="A0A409YYA0"/>
<feature type="compositionally biased region" description="Polar residues" evidence="1">
    <location>
        <begin position="219"/>
        <end position="235"/>
    </location>
</feature>
<protein>
    <submittedName>
        <fullName evidence="2">Uncharacterized protein</fullName>
    </submittedName>
</protein>
<gene>
    <name evidence="2" type="ORF">CVT24_002816</name>
</gene>
<name>A0A409YYA0_9AGAR</name>